<proteinExistence type="predicted"/>
<reference evidence="2 3" key="1">
    <citation type="journal article" date="2013" name="ISME J.">
        <title>By their genes ye shall know them: genomic signatures of predatory bacteria.</title>
        <authorList>
            <person name="Pasternak Z."/>
            <person name="Pietrokovski S."/>
            <person name="Rotem O."/>
            <person name="Gophna U."/>
            <person name="Lurie-Weinberger M.N."/>
            <person name="Jurkevitch E."/>
        </authorList>
    </citation>
    <scope>NUCLEOTIDE SEQUENCE [LARGE SCALE GENOMIC DNA]</scope>
    <source>
        <strain evidence="2 3">JSS</strain>
    </source>
</reference>
<dbReference type="GO" id="GO:0016758">
    <property type="term" value="F:hexosyltransferase activity"/>
    <property type="evidence" value="ECO:0007669"/>
    <property type="project" value="UniProtKB-ARBA"/>
</dbReference>
<organism evidence="2 3">
    <name type="scientific">Pseudobdellovibrio exovorus JSS</name>
    <dbReference type="NCBI Taxonomy" id="1184267"/>
    <lineage>
        <taxon>Bacteria</taxon>
        <taxon>Pseudomonadati</taxon>
        <taxon>Bdellovibrionota</taxon>
        <taxon>Bdellovibrionia</taxon>
        <taxon>Bdellovibrionales</taxon>
        <taxon>Pseudobdellovibrionaceae</taxon>
        <taxon>Pseudobdellovibrio</taxon>
    </lineage>
</organism>
<dbReference type="InterPro" id="IPR001173">
    <property type="entry name" value="Glyco_trans_2-like"/>
</dbReference>
<dbReference type="STRING" id="1184267.A11Q_1471"/>
<dbReference type="PATRIC" id="fig|1184267.3.peg.1488"/>
<protein>
    <recommendedName>
        <fullName evidence="1">Glycosyltransferase 2-like domain-containing protein</fullName>
    </recommendedName>
</protein>
<dbReference type="PANTHER" id="PTHR22916">
    <property type="entry name" value="GLYCOSYLTRANSFERASE"/>
    <property type="match status" value="1"/>
</dbReference>
<accession>M4V8G3</accession>
<dbReference type="OrthoDB" id="5298937at2"/>
<dbReference type="AlphaFoldDB" id="M4V8G3"/>
<evidence type="ECO:0000313" key="3">
    <source>
        <dbReference type="Proteomes" id="UP000012040"/>
    </source>
</evidence>
<dbReference type="eggNOG" id="COG0463">
    <property type="taxonomic scope" value="Bacteria"/>
</dbReference>
<dbReference type="PANTHER" id="PTHR22916:SF3">
    <property type="entry name" value="UDP-GLCNAC:BETAGAL BETA-1,3-N-ACETYLGLUCOSAMINYLTRANSFERASE-LIKE PROTEIN 1"/>
    <property type="match status" value="1"/>
</dbReference>
<keyword evidence="3" id="KW-1185">Reference proteome</keyword>
<dbReference type="RefSeq" id="WP_015470177.1">
    <property type="nucleotide sequence ID" value="NC_020813.1"/>
</dbReference>
<feature type="domain" description="Glycosyltransferase 2-like" evidence="1">
    <location>
        <begin position="4"/>
        <end position="135"/>
    </location>
</feature>
<evidence type="ECO:0000259" key="1">
    <source>
        <dbReference type="Pfam" id="PF00535"/>
    </source>
</evidence>
<dbReference type="HOGENOM" id="CLU_025996_4_1_7"/>
<dbReference type="Proteomes" id="UP000012040">
    <property type="component" value="Chromosome"/>
</dbReference>
<dbReference type="InterPro" id="IPR029044">
    <property type="entry name" value="Nucleotide-diphossugar_trans"/>
</dbReference>
<name>M4V8G3_9BACT</name>
<dbReference type="EMBL" id="CP003537">
    <property type="protein sequence ID" value="AGH95687.1"/>
    <property type="molecule type" value="Genomic_DNA"/>
</dbReference>
<dbReference type="Gene3D" id="3.90.550.10">
    <property type="entry name" value="Spore Coat Polysaccharide Biosynthesis Protein SpsA, Chain A"/>
    <property type="match status" value="1"/>
</dbReference>
<evidence type="ECO:0000313" key="2">
    <source>
        <dbReference type="EMBL" id="AGH95687.1"/>
    </source>
</evidence>
<dbReference type="SUPFAM" id="SSF53448">
    <property type="entry name" value="Nucleotide-diphospho-sugar transferases"/>
    <property type="match status" value="1"/>
</dbReference>
<sequence>MRATVVVSTYNQEKYIVECLESILSQESDYQFNIIVSDDNSKDKTPIILKEYSYKYPDRISLILRDKNVGAAANYVGVHNEADGDIIFHMDGDDVMLPSKIQKQMQMFSVDSEVNIIFHRALYFSDDGSLLKPTKGFMAGQEIVSFSAREMAMWGSIAVHSSYAYRRSSRKVHDIGREFMEWFFAMDSLLPDGKGLFINDVLVKYRINQNGNSYLSTGKGKMKAYRIYFQDIYHYFGLNPDLRPQLFANAVVSFLGMLKNVHTIDLSLFKFLLRNIFYFNPSYIKSAYTARLSNGLVDKENE</sequence>
<gene>
    <name evidence="2" type="ORF">A11Q_1471</name>
</gene>
<dbReference type="KEGG" id="bex:A11Q_1471"/>
<dbReference type="Pfam" id="PF00535">
    <property type="entry name" value="Glycos_transf_2"/>
    <property type="match status" value="1"/>
</dbReference>